<evidence type="ECO:0000313" key="1">
    <source>
        <dbReference type="EMBL" id="MED6199546.1"/>
    </source>
</evidence>
<dbReference type="EMBL" id="JASCZI010212469">
    <property type="protein sequence ID" value="MED6199546.1"/>
    <property type="molecule type" value="Genomic_DNA"/>
</dbReference>
<dbReference type="Proteomes" id="UP001341840">
    <property type="component" value="Unassembled WGS sequence"/>
</dbReference>
<keyword evidence="2" id="KW-1185">Reference proteome</keyword>
<reference evidence="1 2" key="1">
    <citation type="journal article" date="2023" name="Plants (Basel)">
        <title>Bridging the Gap: Combining Genomics and Transcriptomics Approaches to Understand Stylosanthes scabra, an Orphan Legume from the Brazilian Caatinga.</title>
        <authorList>
            <person name="Ferreira-Neto J.R.C."/>
            <person name="da Silva M.D."/>
            <person name="Binneck E."/>
            <person name="de Melo N.F."/>
            <person name="da Silva R.H."/>
            <person name="de Melo A.L.T.M."/>
            <person name="Pandolfi V."/>
            <person name="Bustamante F.O."/>
            <person name="Brasileiro-Vidal A.C."/>
            <person name="Benko-Iseppon A.M."/>
        </authorList>
    </citation>
    <scope>NUCLEOTIDE SEQUENCE [LARGE SCALE GENOMIC DNA]</scope>
    <source>
        <tissue evidence="1">Leaves</tissue>
    </source>
</reference>
<evidence type="ECO:0000313" key="2">
    <source>
        <dbReference type="Proteomes" id="UP001341840"/>
    </source>
</evidence>
<protein>
    <submittedName>
        <fullName evidence="1">Uncharacterized protein</fullName>
    </submittedName>
</protein>
<name>A0ABU6XNR7_9FABA</name>
<proteinExistence type="predicted"/>
<comment type="caution">
    <text evidence="1">The sequence shown here is derived from an EMBL/GenBank/DDBJ whole genome shotgun (WGS) entry which is preliminary data.</text>
</comment>
<organism evidence="1 2">
    <name type="scientific">Stylosanthes scabra</name>
    <dbReference type="NCBI Taxonomy" id="79078"/>
    <lineage>
        <taxon>Eukaryota</taxon>
        <taxon>Viridiplantae</taxon>
        <taxon>Streptophyta</taxon>
        <taxon>Embryophyta</taxon>
        <taxon>Tracheophyta</taxon>
        <taxon>Spermatophyta</taxon>
        <taxon>Magnoliopsida</taxon>
        <taxon>eudicotyledons</taxon>
        <taxon>Gunneridae</taxon>
        <taxon>Pentapetalae</taxon>
        <taxon>rosids</taxon>
        <taxon>fabids</taxon>
        <taxon>Fabales</taxon>
        <taxon>Fabaceae</taxon>
        <taxon>Papilionoideae</taxon>
        <taxon>50 kb inversion clade</taxon>
        <taxon>dalbergioids sensu lato</taxon>
        <taxon>Dalbergieae</taxon>
        <taxon>Pterocarpus clade</taxon>
        <taxon>Stylosanthes</taxon>
    </lineage>
</organism>
<accession>A0ABU6XNR7</accession>
<sequence length="118" mass="13746">MEHRGITHERIIRFPNRELNFMRERIEELGWGFMYNAFPPSISPWCGNSALGEDDMLKATVANRKSGGLDMDMVFQVIRRQRINWADEPNIDGLGGNDGLEKVWKACVLEIHEEKWKK</sequence>
<gene>
    <name evidence="1" type="ORF">PIB30_076927</name>
</gene>